<protein>
    <recommendedName>
        <fullName evidence="5">WEB family protein</fullName>
    </recommendedName>
</protein>
<name>A0AAF0W7B7_DAUCS</name>
<feature type="coiled-coil region" evidence="1">
    <location>
        <begin position="389"/>
        <end position="472"/>
    </location>
</feature>
<dbReference type="KEGG" id="dcr:108196697"/>
<dbReference type="EMBL" id="CP093343">
    <property type="protein sequence ID" value="WOG84499.1"/>
    <property type="molecule type" value="Genomic_DNA"/>
</dbReference>
<evidence type="ECO:0000256" key="1">
    <source>
        <dbReference type="SAM" id="Coils"/>
    </source>
</evidence>
<reference evidence="3" key="1">
    <citation type="journal article" date="2016" name="Nat. Genet.">
        <title>A high-quality carrot genome assembly provides new insights into carotenoid accumulation and asterid genome evolution.</title>
        <authorList>
            <person name="Iorizzo M."/>
            <person name="Ellison S."/>
            <person name="Senalik D."/>
            <person name="Zeng P."/>
            <person name="Satapoomin P."/>
            <person name="Huang J."/>
            <person name="Bowman M."/>
            <person name="Iovene M."/>
            <person name="Sanseverino W."/>
            <person name="Cavagnaro P."/>
            <person name="Yildiz M."/>
            <person name="Macko-Podgorni A."/>
            <person name="Moranska E."/>
            <person name="Grzebelus E."/>
            <person name="Grzebelus D."/>
            <person name="Ashrafi H."/>
            <person name="Zheng Z."/>
            <person name="Cheng S."/>
            <person name="Spooner D."/>
            <person name="Van Deynze A."/>
            <person name="Simon P."/>
        </authorList>
    </citation>
    <scope>NUCLEOTIDE SEQUENCE</scope>
    <source>
        <tissue evidence="3">Leaf</tissue>
    </source>
</reference>
<evidence type="ECO:0000313" key="3">
    <source>
        <dbReference type="EMBL" id="WOG84499.1"/>
    </source>
</evidence>
<keyword evidence="1" id="KW-0175">Coiled coil</keyword>
<evidence type="ECO:0008006" key="5">
    <source>
        <dbReference type="Google" id="ProtNLM"/>
    </source>
</evidence>
<dbReference type="PANTHER" id="PTHR35164:SF9">
    <property type="entry name" value="EXPRESSED PROTEIN"/>
    <property type="match status" value="1"/>
</dbReference>
<feature type="coiled-coil region" evidence="1">
    <location>
        <begin position="149"/>
        <end position="218"/>
    </location>
</feature>
<reference evidence="3" key="2">
    <citation type="submission" date="2022-03" db="EMBL/GenBank/DDBJ databases">
        <title>Draft title - Genomic analysis of global carrot germplasm unveils the trajectory of domestication and the origin of high carotenoid orange carrot.</title>
        <authorList>
            <person name="Iorizzo M."/>
            <person name="Ellison S."/>
            <person name="Senalik D."/>
            <person name="Macko-Podgorni A."/>
            <person name="Grzebelus D."/>
            <person name="Bostan H."/>
            <person name="Rolling W."/>
            <person name="Curaba J."/>
            <person name="Simon P."/>
        </authorList>
    </citation>
    <scope>NUCLEOTIDE SEQUENCE</scope>
    <source>
        <tissue evidence="3">Leaf</tissue>
    </source>
</reference>
<feature type="coiled-coil region" evidence="1">
    <location>
        <begin position="63"/>
        <end position="97"/>
    </location>
</feature>
<dbReference type="Proteomes" id="UP000077755">
    <property type="component" value="Chromosome 1"/>
</dbReference>
<proteinExistence type="predicted"/>
<feature type="coiled-coil region" evidence="1">
    <location>
        <begin position="308"/>
        <end position="363"/>
    </location>
</feature>
<evidence type="ECO:0000256" key="2">
    <source>
        <dbReference type="SAM" id="MobiDB-lite"/>
    </source>
</evidence>
<dbReference type="PANTHER" id="PTHR35164">
    <property type="entry name" value="EXPRESSED PROTEIN"/>
    <property type="match status" value="1"/>
</dbReference>
<feature type="region of interest" description="Disordered" evidence="2">
    <location>
        <begin position="566"/>
        <end position="592"/>
    </location>
</feature>
<sequence length="619" mass="70589">MLRSKSRPGVLDFGGKRSVLSRICRGDPMIDKAAHVSGGQGSSVERRPSAKIVNSSENGVVRVSTMQRQMNKLDEDMKLMKDQLDAVMEERDRAFDELRDSKLVAHEAKMRLSKALSPRSPRSPRRGAEDKDAFSYGLDEELRIAKAAETRAMNLYAESKKRINKLEDEIERGKQSESKMFESIVSQTKQLEVTKMELEESKLEIAFLHEQLEMVRNSSPTKDYEHGDLDVGAFRSLRSELEQTKAILVRAQEGEKAALSKVSDLMDEIEMLKIELHAAVEAEEKSQKAMEHLALALKEVATETNLEKEKVSSTVMELEQAHEEAEKLRAMLKKNEEFYAKLLHEANQKYLMHQNTVERLRQEAEESILAWNGKEMGFVDVIKEGCEEREILQQEKARLYESLKAAENETRVAKDDNHKLRDILKQALHEVKMSTEAAAIAREENSELKDTLADKDEAIRFLIQENARLQINGAEDHEKTKELKRLRTSLAAFTESKFDREESGMDSEVDTSKFLSPDSVFEENCKEETGNEITDKLKEALKGSVYSSTPEPRSPKTRHFTWKNSFASTEETKANRATDFKNPDSNVEKHSPKTTALFQKFGDIMMKSLYKKEPTATYH</sequence>
<dbReference type="AlphaFoldDB" id="A0AAF0W7B7"/>
<gene>
    <name evidence="3" type="ORF">DCAR_0103683</name>
</gene>
<organism evidence="3 4">
    <name type="scientific">Daucus carota subsp. sativus</name>
    <name type="common">Carrot</name>
    <dbReference type="NCBI Taxonomy" id="79200"/>
    <lineage>
        <taxon>Eukaryota</taxon>
        <taxon>Viridiplantae</taxon>
        <taxon>Streptophyta</taxon>
        <taxon>Embryophyta</taxon>
        <taxon>Tracheophyta</taxon>
        <taxon>Spermatophyta</taxon>
        <taxon>Magnoliopsida</taxon>
        <taxon>eudicotyledons</taxon>
        <taxon>Gunneridae</taxon>
        <taxon>Pentapetalae</taxon>
        <taxon>asterids</taxon>
        <taxon>campanulids</taxon>
        <taxon>Apiales</taxon>
        <taxon>Apiaceae</taxon>
        <taxon>Apioideae</taxon>
        <taxon>Scandiceae</taxon>
        <taxon>Daucinae</taxon>
        <taxon>Daucus</taxon>
        <taxon>Daucus sect. Daucus</taxon>
    </lineage>
</organism>
<evidence type="ECO:0000313" key="4">
    <source>
        <dbReference type="Proteomes" id="UP000077755"/>
    </source>
</evidence>
<feature type="compositionally biased region" description="Basic and acidic residues" evidence="2">
    <location>
        <begin position="570"/>
        <end position="591"/>
    </location>
</feature>
<accession>A0AAF0W7B7</accession>
<keyword evidence="4" id="KW-1185">Reference proteome</keyword>
<feature type="region of interest" description="Disordered" evidence="2">
    <location>
        <begin position="110"/>
        <end position="132"/>
    </location>
</feature>